<organism evidence="1 2">
    <name type="scientific">Calocera cornea HHB12733</name>
    <dbReference type="NCBI Taxonomy" id="1353952"/>
    <lineage>
        <taxon>Eukaryota</taxon>
        <taxon>Fungi</taxon>
        <taxon>Dikarya</taxon>
        <taxon>Basidiomycota</taxon>
        <taxon>Agaricomycotina</taxon>
        <taxon>Dacrymycetes</taxon>
        <taxon>Dacrymycetales</taxon>
        <taxon>Dacrymycetaceae</taxon>
        <taxon>Calocera</taxon>
    </lineage>
</organism>
<dbReference type="AlphaFoldDB" id="A0A165CDY7"/>
<dbReference type="EMBL" id="KV424155">
    <property type="protein sequence ID" value="KZT50643.1"/>
    <property type="molecule type" value="Genomic_DNA"/>
</dbReference>
<keyword evidence="2" id="KW-1185">Reference proteome</keyword>
<evidence type="ECO:0000313" key="2">
    <source>
        <dbReference type="Proteomes" id="UP000076842"/>
    </source>
</evidence>
<name>A0A165CDY7_9BASI</name>
<accession>A0A165CDY7</accession>
<proteinExistence type="predicted"/>
<protein>
    <submittedName>
        <fullName evidence="1">Uncharacterized protein</fullName>
    </submittedName>
</protein>
<dbReference type="Proteomes" id="UP000076842">
    <property type="component" value="Unassembled WGS sequence"/>
</dbReference>
<sequence length="163" mass="16602">MMGDGRAGECATGSCCCCCSRPCARSGGRHEKGGGVRETNAFLPGGCAHRKGTAGGGPCRTPGHTVLTTDPTMNGALSSATGPQHYHSHRHRAAIPPPPCRPGTNMRPAALGTLPGYNGPTGQTISLFTRNNIGPHTGPALDRSVGCGITPGSASALSITYWH</sequence>
<dbReference type="InParanoid" id="A0A165CDY7"/>
<gene>
    <name evidence="1" type="ORF">CALCODRAFT_178517</name>
</gene>
<reference evidence="1 2" key="1">
    <citation type="journal article" date="2016" name="Mol. Biol. Evol.">
        <title>Comparative Genomics of Early-Diverging Mushroom-Forming Fungi Provides Insights into the Origins of Lignocellulose Decay Capabilities.</title>
        <authorList>
            <person name="Nagy L.G."/>
            <person name="Riley R."/>
            <person name="Tritt A."/>
            <person name="Adam C."/>
            <person name="Daum C."/>
            <person name="Floudas D."/>
            <person name="Sun H."/>
            <person name="Yadav J.S."/>
            <person name="Pangilinan J."/>
            <person name="Larsson K.H."/>
            <person name="Matsuura K."/>
            <person name="Barry K."/>
            <person name="Labutti K."/>
            <person name="Kuo R."/>
            <person name="Ohm R.A."/>
            <person name="Bhattacharya S.S."/>
            <person name="Shirouzu T."/>
            <person name="Yoshinaga Y."/>
            <person name="Martin F.M."/>
            <person name="Grigoriev I.V."/>
            <person name="Hibbett D.S."/>
        </authorList>
    </citation>
    <scope>NUCLEOTIDE SEQUENCE [LARGE SCALE GENOMIC DNA]</scope>
    <source>
        <strain evidence="1 2">HHB12733</strain>
    </source>
</reference>
<evidence type="ECO:0000313" key="1">
    <source>
        <dbReference type="EMBL" id="KZT50643.1"/>
    </source>
</evidence>